<keyword evidence="1" id="KW-1133">Transmembrane helix</keyword>
<dbReference type="RefSeq" id="WP_271054656.1">
    <property type="nucleotide sequence ID" value="NZ_JAQIIO010000006.1"/>
</dbReference>
<keyword evidence="3" id="KW-1185">Reference proteome</keyword>
<evidence type="ECO:0000313" key="2">
    <source>
        <dbReference type="EMBL" id="MDA5094952.1"/>
    </source>
</evidence>
<dbReference type="Proteomes" id="UP001528040">
    <property type="component" value="Unassembled WGS sequence"/>
</dbReference>
<protein>
    <submittedName>
        <fullName evidence="2">Uncharacterized protein</fullName>
    </submittedName>
</protein>
<dbReference type="EMBL" id="JAQIIO010000006">
    <property type="protein sequence ID" value="MDA5094952.1"/>
    <property type="molecule type" value="Genomic_DNA"/>
</dbReference>
<organism evidence="2 3">
    <name type="scientific">Aliiroseovarius salicola</name>
    <dbReference type="NCBI Taxonomy" id="3009082"/>
    <lineage>
        <taxon>Bacteria</taxon>
        <taxon>Pseudomonadati</taxon>
        <taxon>Pseudomonadota</taxon>
        <taxon>Alphaproteobacteria</taxon>
        <taxon>Rhodobacterales</taxon>
        <taxon>Paracoccaceae</taxon>
        <taxon>Aliiroseovarius</taxon>
    </lineage>
</organism>
<feature type="transmembrane region" description="Helical" evidence="1">
    <location>
        <begin position="61"/>
        <end position="81"/>
    </location>
</feature>
<keyword evidence="1" id="KW-0472">Membrane</keyword>
<reference evidence="2 3" key="1">
    <citation type="submission" date="2023-01" db="EMBL/GenBank/DDBJ databases">
        <authorList>
            <person name="Yoon J.-W."/>
        </authorList>
    </citation>
    <scope>NUCLEOTIDE SEQUENCE [LARGE SCALE GENOMIC DNA]</scope>
    <source>
        <strain evidence="2 3">KMU-50</strain>
    </source>
</reference>
<accession>A0ABT4W556</accession>
<proteinExistence type="predicted"/>
<name>A0ABT4W556_9RHOB</name>
<feature type="transmembrane region" description="Helical" evidence="1">
    <location>
        <begin position="32"/>
        <end position="55"/>
    </location>
</feature>
<gene>
    <name evidence="2" type="ORF">O2N63_12735</name>
</gene>
<comment type="caution">
    <text evidence="2">The sequence shown here is derived from an EMBL/GenBank/DDBJ whole genome shotgun (WGS) entry which is preliminary data.</text>
</comment>
<keyword evidence="1" id="KW-0812">Transmembrane</keyword>
<sequence>MDKALHFVGPFSFPLSIVVTRPHIGVMDKIRYILLLGLVISAGGLTVLVAGLAAANGKLNGRTAMVLLPLVMLASIALRALRPDNKD</sequence>
<evidence type="ECO:0000313" key="3">
    <source>
        <dbReference type="Proteomes" id="UP001528040"/>
    </source>
</evidence>
<evidence type="ECO:0000256" key="1">
    <source>
        <dbReference type="SAM" id="Phobius"/>
    </source>
</evidence>